<dbReference type="InterPro" id="IPR009078">
    <property type="entry name" value="Ferritin-like_SF"/>
</dbReference>
<evidence type="ECO:0000313" key="2">
    <source>
        <dbReference type="Proteomes" id="UP000030475"/>
    </source>
</evidence>
<protein>
    <submittedName>
        <fullName evidence="1">Uncharacterized protein</fullName>
    </submittedName>
</protein>
<proteinExistence type="predicted"/>
<dbReference type="KEGG" id="but:X994_3857"/>
<dbReference type="Proteomes" id="UP000030475">
    <property type="component" value="Unassembled WGS sequence"/>
</dbReference>
<organism evidence="1 2">
    <name type="scientific">Burkholderia pseudomallei</name>
    <name type="common">Pseudomonas pseudomallei</name>
    <dbReference type="NCBI Taxonomy" id="28450"/>
    <lineage>
        <taxon>Bacteria</taxon>
        <taxon>Pseudomonadati</taxon>
        <taxon>Pseudomonadota</taxon>
        <taxon>Betaproteobacteria</taxon>
        <taxon>Burkholderiales</taxon>
        <taxon>Burkholderiaceae</taxon>
        <taxon>Burkholderia</taxon>
        <taxon>pseudomallei group</taxon>
    </lineage>
</organism>
<dbReference type="InterPro" id="IPR012348">
    <property type="entry name" value="RNR-like"/>
</dbReference>
<comment type="caution">
    <text evidence="1">The sequence shown here is derived from an EMBL/GenBank/DDBJ whole genome shotgun (WGS) entry which is preliminary data.</text>
</comment>
<dbReference type="EMBL" id="JQIM01000009">
    <property type="protein sequence ID" value="KGX11068.1"/>
    <property type="molecule type" value="Genomic_DNA"/>
</dbReference>
<gene>
    <name evidence="1" type="ORF">Y036_4295</name>
</gene>
<accession>A0A095NGC2</accession>
<name>A0A095NGC2_BURPE</name>
<dbReference type="OrthoDB" id="5289367at2"/>
<dbReference type="GO" id="GO:0016491">
    <property type="term" value="F:oxidoreductase activity"/>
    <property type="evidence" value="ECO:0007669"/>
    <property type="project" value="InterPro"/>
</dbReference>
<dbReference type="SUPFAM" id="SSF47240">
    <property type="entry name" value="Ferritin-like"/>
    <property type="match status" value="1"/>
</dbReference>
<dbReference type="Gene3D" id="1.10.620.20">
    <property type="entry name" value="Ribonucleotide Reductase, subunit A"/>
    <property type="match status" value="1"/>
</dbReference>
<dbReference type="RefSeq" id="WP_004523830.1">
    <property type="nucleotide sequence ID" value="NZ_CM121436.1"/>
</dbReference>
<dbReference type="AlphaFoldDB" id="A0A095NGC2"/>
<reference evidence="1 2" key="1">
    <citation type="submission" date="2014-08" db="EMBL/GenBank/DDBJ databases">
        <authorList>
            <person name="Bunnell A."/>
            <person name="Chain P.S."/>
            <person name="Chertkov O."/>
            <person name="Currie B.J."/>
            <person name="Daligault H.E."/>
            <person name="Davenport K.W."/>
            <person name="Davis C."/>
            <person name="Gleasner C.D."/>
            <person name="Johnson S.L."/>
            <person name="Kaestli M."/>
            <person name="Koren S."/>
            <person name="Kunde Y.A."/>
            <person name="Mayo M."/>
            <person name="McMurry K.K."/>
            <person name="Price E.P."/>
            <person name="Reitenga K.G."/>
            <person name="Robison R."/>
            <person name="Rosovitz M.J."/>
            <person name="Sarovich D.S."/>
            <person name="Teshima H."/>
        </authorList>
    </citation>
    <scope>NUCLEOTIDE SEQUENCE [LARGE SCALE GENOMIC DNA]</scope>
    <source>
        <strain evidence="1 2">MSHR44</strain>
    </source>
</reference>
<evidence type="ECO:0000313" key="1">
    <source>
        <dbReference type="EMBL" id="KGX11068.1"/>
    </source>
</evidence>
<sequence>MPEANAHQLAGLTAVPPVRFTEMPDPEKLLFDASGAPAIEAKNIFPLEWKIETPKLYDIYDSARDAGWSPHTLPWDTLDVNAFTLDQRYAIAYWFALLSVFDGSGPTVFARAMIHTYESKEEDPVRKCFFSVVRDEMNHEEVCGRAIRLLTPDGPLGYEPETALGKLARNNVEWLYYNGSRYWTGFNRAVDKYPLPILFTSFLFGEVASSTLFHGMYQNTTIPVFKEAFRRIGQDEGRHLGICLTVLQKLLPQLTDQDKEMITIQLRAGFVFLSGILHEPPAQFWDLPPTFIPAQRQLEDVARSAGFGVLTLEERVENWRTAVLRMKANLDPYGIEFPALPEVGISGKEVVYDPEKVIPIF</sequence>